<dbReference type="RefSeq" id="WP_074842153.1">
    <property type="nucleotide sequence ID" value="NZ_CVPC01000012.1"/>
</dbReference>
<dbReference type="GO" id="GO:0016746">
    <property type="term" value="F:acyltransferase activity"/>
    <property type="evidence" value="ECO:0007669"/>
    <property type="project" value="UniProtKB-KW"/>
</dbReference>
<accession>A0A0U1NN04</accession>
<dbReference type="Pfam" id="PF01553">
    <property type="entry name" value="Acyltransferase"/>
    <property type="match status" value="1"/>
</dbReference>
<gene>
    <name evidence="2" type="ORF">NIG5292_02163</name>
</gene>
<dbReference type="InterPro" id="IPR002123">
    <property type="entry name" value="Plipid/glycerol_acylTrfase"/>
</dbReference>
<reference evidence="2 3" key="1">
    <citation type="submission" date="2015-04" db="EMBL/GenBank/DDBJ databases">
        <authorList>
            <person name="Syromyatnikov M.Y."/>
            <person name="Popov V.N."/>
        </authorList>
    </citation>
    <scope>NUCLEOTIDE SEQUENCE [LARGE SCALE GENOMIC DNA]</scope>
    <source>
        <strain evidence="2 3">CECT 5292</strain>
    </source>
</reference>
<dbReference type="EMBL" id="CVQV01000012">
    <property type="protein sequence ID" value="CRK76106.1"/>
    <property type="molecule type" value="Genomic_DNA"/>
</dbReference>
<evidence type="ECO:0000259" key="1">
    <source>
        <dbReference type="SMART" id="SM00563"/>
    </source>
</evidence>
<dbReference type="SUPFAM" id="SSF69593">
    <property type="entry name" value="Glycerol-3-phosphate (1)-acyltransferase"/>
    <property type="match status" value="1"/>
</dbReference>
<keyword evidence="2" id="KW-0808">Transferase</keyword>
<dbReference type="Proteomes" id="UP000048949">
    <property type="component" value="Unassembled WGS sequence"/>
</dbReference>
<dbReference type="AlphaFoldDB" id="A0A0U1NN04"/>
<dbReference type="STRING" id="282199.GCA_001049735_02162"/>
<feature type="domain" description="Phospholipid/glycerol acyltransferase" evidence="1">
    <location>
        <begin position="80"/>
        <end position="202"/>
    </location>
</feature>
<sequence>MKEQINALIEERAKWLFANRPYIRAIRLFINTLLSYNATLDLAIEMQDWPSDKIMDRMGRLLAQRVNCTGLEHIPVSGPALIVSNHPTGIADGIILHRLLATKRPDTYFFANSDILRIMPQMEDIIAAVEWRTDRRTHAKTRSTMAYTKQAVDEGRLGVIFPSGRLAKRRGLRLYERQWMPSPVTFARKFDLPIIPVRIEARNSALFYLFDWVHPSLRDITLFHETLNKYRQHFCVHIGKPIAAKELPIKPEEAITMLYHKTLALKGTGREQDKTVPLLSKWHFSLARLPHITKVLRQRVYAGLQKVGLKVKSLM</sequence>
<evidence type="ECO:0000313" key="3">
    <source>
        <dbReference type="Proteomes" id="UP000048949"/>
    </source>
</evidence>
<proteinExistence type="predicted"/>
<organism evidence="2 3">
    <name type="scientific">Nereida ignava</name>
    <dbReference type="NCBI Taxonomy" id="282199"/>
    <lineage>
        <taxon>Bacteria</taxon>
        <taxon>Pseudomonadati</taxon>
        <taxon>Pseudomonadota</taxon>
        <taxon>Alphaproteobacteria</taxon>
        <taxon>Rhodobacterales</taxon>
        <taxon>Roseobacteraceae</taxon>
        <taxon>Nereida</taxon>
    </lineage>
</organism>
<protein>
    <submittedName>
        <fullName evidence="2">2-acyl-glycerophospho-ethanolamine acyltransferase</fullName>
    </submittedName>
</protein>
<name>A0A0U1NN04_9RHOB</name>
<evidence type="ECO:0000313" key="2">
    <source>
        <dbReference type="EMBL" id="CRK76106.1"/>
    </source>
</evidence>
<dbReference type="SMART" id="SM00563">
    <property type="entry name" value="PlsC"/>
    <property type="match status" value="1"/>
</dbReference>
<keyword evidence="2" id="KW-0012">Acyltransferase</keyword>
<keyword evidence="3" id="KW-1185">Reference proteome</keyword>